<proteinExistence type="predicted"/>
<evidence type="ECO:0000256" key="1">
    <source>
        <dbReference type="SAM" id="Phobius"/>
    </source>
</evidence>
<organism evidence="2 3">
    <name type="scientific">Haloferax marisrubri</name>
    <dbReference type="NCBI Taxonomy" id="1544719"/>
    <lineage>
        <taxon>Archaea</taxon>
        <taxon>Methanobacteriati</taxon>
        <taxon>Methanobacteriota</taxon>
        <taxon>Stenosarchaea group</taxon>
        <taxon>Halobacteria</taxon>
        <taxon>Halobacteriales</taxon>
        <taxon>Haloferacaceae</taxon>
        <taxon>Haloferax</taxon>
    </lineage>
</organism>
<keyword evidence="3" id="KW-1185">Reference proteome</keyword>
<dbReference type="EMBL" id="LOPW02000022">
    <property type="protein sequence ID" value="POG53872.1"/>
    <property type="molecule type" value="Genomic_DNA"/>
</dbReference>
<evidence type="ECO:0000313" key="2">
    <source>
        <dbReference type="EMBL" id="POG53872.1"/>
    </source>
</evidence>
<feature type="transmembrane region" description="Helical" evidence="1">
    <location>
        <begin position="50"/>
        <end position="67"/>
    </location>
</feature>
<keyword evidence="1" id="KW-0472">Membrane</keyword>
<gene>
    <name evidence="2" type="ORF">AUR65_019080</name>
</gene>
<keyword evidence="1" id="KW-1133">Transmembrane helix</keyword>
<dbReference type="Proteomes" id="UP000053621">
    <property type="component" value="Unassembled WGS sequence"/>
</dbReference>
<name>A0A2P4NL65_9EURY</name>
<keyword evidence="1" id="KW-0812">Transmembrane</keyword>
<feature type="transmembrane region" description="Helical" evidence="1">
    <location>
        <begin position="7"/>
        <end position="30"/>
    </location>
</feature>
<dbReference type="RefSeq" id="WP_058568679.1">
    <property type="nucleotide sequence ID" value="NZ_LOPW02000022.1"/>
</dbReference>
<dbReference type="OrthoDB" id="292352at2157"/>
<evidence type="ECO:0000313" key="3">
    <source>
        <dbReference type="Proteomes" id="UP000053621"/>
    </source>
</evidence>
<dbReference type="AlphaFoldDB" id="A0A2P4NL65"/>
<reference evidence="2" key="1">
    <citation type="submission" date="2017-08" db="EMBL/GenBank/DDBJ databases">
        <title>Haloferax marisrubri sp. nov., isolated from the Discovery deep brine-seawater interface in the Red Sea.</title>
        <authorList>
            <person name="Zhang G."/>
            <person name="Stingl U."/>
        </authorList>
    </citation>
    <scope>NUCLEOTIDE SEQUENCE [LARGE SCALE GENOMIC DNA]</scope>
    <source>
        <strain evidence="2">SB3</strain>
    </source>
</reference>
<sequence length="68" mass="7380">MNLLWQVGSVGVVALGVAYLVFPARIHAFGFEFLRRSSSDGSEESAPPVWLYRGIGALLVFIGLTRLA</sequence>
<protein>
    <submittedName>
        <fullName evidence="2">Uncharacterized protein</fullName>
    </submittedName>
</protein>
<accession>A0A2P4NL65</accession>
<comment type="caution">
    <text evidence="2">The sequence shown here is derived from an EMBL/GenBank/DDBJ whole genome shotgun (WGS) entry which is preliminary data.</text>
</comment>